<protein>
    <submittedName>
        <fullName evidence="1">Uncharacterized protein</fullName>
    </submittedName>
</protein>
<evidence type="ECO:0000313" key="1">
    <source>
        <dbReference type="EMBL" id="AVX35194.1"/>
    </source>
</evidence>
<keyword evidence="1" id="KW-0614">Plasmid</keyword>
<geneLocation type="plasmid" evidence="1">
    <name>pE20-HI3</name>
</geneLocation>
<dbReference type="AlphaFoldDB" id="A0A2R4NGC9"/>
<proteinExistence type="predicted"/>
<name>A0A2R4NGC9_KLEAE</name>
<organism evidence="1">
    <name type="scientific">Klebsiella aerogenes</name>
    <name type="common">Enterobacter aerogenes</name>
    <dbReference type="NCBI Taxonomy" id="548"/>
    <lineage>
        <taxon>Bacteria</taxon>
        <taxon>Pseudomonadati</taxon>
        <taxon>Pseudomonadota</taxon>
        <taxon>Gammaproteobacteria</taxon>
        <taxon>Enterobacterales</taxon>
        <taxon>Enterobacteriaceae</taxon>
        <taxon>Klebsiella/Raoultella group</taxon>
        <taxon>Klebsiella</taxon>
    </lineage>
</organism>
<dbReference type="EMBL" id="MG288682">
    <property type="protein sequence ID" value="AVX35194.1"/>
    <property type="molecule type" value="Genomic_DNA"/>
</dbReference>
<accession>A0A2R4NGC9</accession>
<reference evidence="1" key="1">
    <citation type="journal article" date="2018" name="Front. Microbiol.">
        <title>Dissemination of KPC-2-Encoding IncX6 Plasmids Among Multiple Enterobacteriaceae Species in a Single Chinese Hospital.</title>
        <authorList>
            <person name="Li B."/>
            <person name="Feng J."/>
            <person name="Zhan Z."/>
            <person name="Yin Z."/>
            <person name="Jiang Q."/>
            <person name="Wei P."/>
            <person name="Chen X."/>
            <person name="Gao B."/>
            <person name="Hou J."/>
            <person name="Mao P."/>
            <person name="Wu W."/>
            <person name="Chen W."/>
            <person name="Tong Y."/>
            <person name="Wang J."/>
            <person name="Li B."/>
            <person name="Zhou D."/>
        </authorList>
    </citation>
    <scope>NUCLEOTIDE SEQUENCE</scope>
    <source>
        <strain evidence="1">E20</strain>
        <plasmid evidence="1">pE20-HI3</plasmid>
    </source>
</reference>
<sequence>MTPCHQSENRTETQLYPDVCSMDEGGINILNYWLIKSMKHNQENH</sequence>